<dbReference type="InterPro" id="IPR021235">
    <property type="entry name" value="DUF2637"/>
</dbReference>
<feature type="transmembrane region" description="Helical" evidence="2">
    <location>
        <begin position="83"/>
        <end position="103"/>
    </location>
</feature>
<gene>
    <name evidence="3" type="ORF">J2S90_001576</name>
    <name evidence="4" type="ORF">J2S93_002377</name>
</gene>
<dbReference type="Proteomes" id="UP001242995">
    <property type="component" value="Unassembled WGS sequence"/>
</dbReference>
<dbReference type="Pfam" id="PF10935">
    <property type="entry name" value="DUF2637"/>
    <property type="match status" value="1"/>
</dbReference>
<feature type="transmembrane region" description="Helical" evidence="2">
    <location>
        <begin position="12"/>
        <end position="36"/>
    </location>
</feature>
<proteinExistence type="predicted"/>
<feature type="transmembrane region" description="Helical" evidence="2">
    <location>
        <begin position="115"/>
        <end position="136"/>
    </location>
</feature>
<protein>
    <recommendedName>
        <fullName evidence="7">Excisionase</fullName>
    </recommendedName>
</protein>
<accession>A0AAW8DGM4</accession>
<feature type="region of interest" description="Disordered" evidence="1">
    <location>
        <begin position="180"/>
        <end position="266"/>
    </location>
</feature>
<keyword evidence="2" id="KW-0812">Transmembrane</keyword>
<dbReference type="RefSeq" id="WP_306960427.1">
    <property type="nucleotide sequence ID" value="NZ_JAUSRG010000003.1"/>
</dbReference>
<dbReference type="Proteomes" id="UP001230951">
    <property type="component" value="Unassembled WGS sequence"/>
</dbReference>
<comment type="caution">
    <text evidence="3">The sequence shown here is derived from an EMBL/GenBank/DDBJ whole genome shotgun (WGS) entry which is preliminary data.</text>
</comment>
<dbReference type="AlphaFoldDB" id="A0AAW8DGM4"/>
<dbReference type="EMBL" id="JAUSTF010000004">
    <property type="protein sequence ID" value="MDQ0180950.1"/>
    <property type="molecule type" value="Genomic_DNA"/>
</dbReference>
<feature type="compositionally biased region" description="Basic and acidic residues" evidence="1">
    <location>
        <begin position="243"/>
        <end position="252"/>
    </location>
</feature>
<evidence type="ECO:0000256" key="1">
    <source>
        <dbReference type="SAM" id="MobiDB-lite"/>
    </source>
</evidence>
<name>A0AAW8DGM4_9MICC</name>
<feature type="transmembrane region" description="Helical" evidence="2">
    <location>
        <begin position="51"/>
        <end position="71"/>
    </location>
</feature>
<keyword evidence="2" id="KW-1133">Transmembrane helix</keyword>
<evidence type="ECO:0000256" key="2">
    <source>
        <dbReference type="SAM" id="Phobius"/>
    </source>
</evidence>
<sequence length="266" mass="28221">MNTRIPNEPHKAVLLTAVGTTVLIALGAFILSFAALTDLAQRSGIEAQLAWIWPIIVDGMIVASTVAIVALNGHNRRAMVYPWTLLFFGAVVSTAANSVHAILTVDALRSGIPPVVSALVAAMPPVVLLAITHLTVHMYQKRAEAAVLQREHITRGQAEPLRADPERAALEEAYPAPEPLALRLPGHAPTAPVTPAPVSTPIGDAEPVQPEDSVAPALYEEMVQALLRSDTPTGPESPTPAKAPEEDPRQEDLPGNDPRLHQPASS</sequence>
<evidence type="ECO:0000313" key="6">
    <source>
        <dbReference type="Proteomes" id="UP001242995"/>
    </source>
</evidence>
<dbReference type="EMBL" id="JAUSRG010000003">
    <property type="protein sequence ID" value="MDP9904621.1"/>
    <property type="molecule type" value="Genomic_DNA"/>
</dbReference>
<reference evidence="3 5" key="1">
    <citation type="submission" date="2023-07" db="EMBL/GenBank/DDBJ databases">
        <title>Sorghum-associated microbial communities from plants grown in Nebraska, USA.</title>
        <authorList>
            <person name="Schachtman D."/>
        </authorList>
    </citation>
    <scope>NUCLEOTIDE SEQUENCE</scope>
    <source>
        <strain evidence="3">DS1006</strain>
        <strain evidence="4 5">DS1016</strain>
    </source>
</reference>
<evidence type="ECO:0000313" key="4">
    <source>
        <dbReference type="EMBL" id="MDQ0180950.1"/>
    </source>
</evidence>
<keyword evidence="2" id="KW-0472">Membrane</keyword>
<evidence type="ECO:0008006" key="7">
    <source>
        <dbReference type="Google" id="ProtNLM"/>
    </source>
</evidence>
<feature type="compositionally biased region" description="Low complexity" evidence="1">
    <location>
        <begin position="180"/>
        <end position="201"/>
    </location>
</feature>
<organism evidence="3 6">
    <name type="scientific">Arthrobacter bambusae</name>
    <dbReference type="NCBI Taxonomy" id="1338426"/>
    <lineage>
        <taxon>Bacteria</taxon>
        <taxon>Bacillati</taxon>
        <taxon>Actinomycetota</taxon>
        <taxon>Actinomycetes</taxon>
        <taxon>Micrococcales</taxon>
        <taxon>Micrococcaceae</taxon>
        <taxon>Arthrobacter</taxon>
    </lineage>
</organism>
<evidence type="ECO:0000313" key="5">
    <source>
        <dbReference type="Proteomes" id="UP001230951"/>
    </source>
</evidence>
<evidence type="ECO:0000313" key="3">
    <source>
        <dbReference type="EMBL" id="MDP9904621.1"/>
    </source>
</evidence>
<keyword evidence="5" id="KW-1185">Reference proteome</keyword>